<evidence type="ECO:0000256" key="1">
    <source>
        <dbReference type="ARBA" id="ARBA00022617"/>
    </source>
</evidence>
<organism evidence="7 8">
    <name type="scientific">Tsuneonella deserti</name>
    <dbReference type="NCBI Taxonomy" id="2035528"/>
    <lineage>
        <taxon>Bacteria</taxon>
        <taxon>Pseudomonadati</taxon>
        <taxon>Pseudomonadota</taxon>
        <taxon>Alphaproteobacteria</taxon>
        <taxon>Sphingomonadales</taxon>
        <taxon>Erythrobacteraceae</taxon>
        <taxon>Tsuneonella</taxon>
    </lineage>
</organism>
<dbReference type="PANTHER" id="PTHR33751:SF1">
    <property type="entry name" value="CBB3-TYPE CYTOCHROME C OXIDASE SUBUNIT FIXP"/>
    <property type="match status" value="1"/>
</dbReference>
<feature type="domain" description="Cytochrome c" evidence="6">
    <location>
        <begin position="74"/>
        <end position="153"/>
    </location>
</feature>
<dbReference type="SUPFAM" id="SSF46626">
    <property type="entry name" value="Cytochrome c"/>
    <property type="match status" value="1"/>
</dbReference>
<dbReference type="InterPro" id="IPR009056">
    <property type="entry name" value="Cyt_c-like_dom"/>
</dbReference>
<comment type="caution">
    <text evidence="7">The sequence shown here is derived from an EMBL/GenBank/DDBJ whole genome shotgun (WGS) entry which is preliminary data.</text>
</comment>
<accession>A0ABQ1S3P3</accession>
<keyword evidence="1 4" id="KW-0349">Heme</keyword>
<feature type="region of interest" description="Disordered" evidence="5">
    <location>
        <begin position="167"/>
        <end position="191"/>
    </location>
</feature>
<dbReference type="RefSeq" id="WP_229658432.1">
    <property type="nucleotide sequence ID" value="NZ_BMKL01000001.1"/>
</dbReference>
<name>A0ABQ1S3P3_9SPHN</name>
<evidence type="ECO:0000313" key="7">
    <source>
        <dbReference type="EMBL" id="GGD91563.1"/>
    </source>
</evidence>
<proteinExistence type="predicted"/>
<evidence type="ECO:0000313" key="8">
    <source>
        <dbReference type="Proteomes" id="UP000619041"/>
    </source>
</evidence>
<keyword evidence="2 4" id="KW-0479">Metal-binding</keyword>
<dbReference type="Proteomes" id="UP000619041">
    <property type="component" value="Unassembled WGS sequence"/>
</dbReference>
<dbReference type="EMBL" id="BMKL01000001">
    <property type="protein sequence ID" value="GGD91563.1"/>
    <property type="molecule type" value="Genomic_DNA"/>
</dbReference>
<keyword evidence="8" id="KW-1185">Reference proteome</keyword>
<protein>
    <recommendedName>
        <fullName evidence="6">Cytochrome c domain-containing protein</fullName>
    </recommendedName>
</protein>
<evidence type="ECO:0000256" key="4">
    <source>
        <dbReference type="PROSITE-ProRule" id="PRU00433"/>
    </source>
</evidence>
<reference evidence="8" key="1">
    <citation type="journal article" date="2019" name="Int. J. Syst. Evol. Microbiol.">
        <title>The Global Catalogue of Microorganisms (GCM) 10K type strain sequencing project: providing services to taxonomists for standard genome sequencing and annotation.</title>
        <authorList>
            <consortium name="The Broad Institute Genomics Platform"/>
            <consortium name="The Broad Institute Genome Sequencing Center for Infectious Disease"/>
            <person name="Wu L."/>
            <person name="Ma J."/>
        </authorList>
    </citation>
    <scope>NUCLEOTIDE SEQUENCE [LARGE SCALE GENOMIC DNA]</scope>
    <source>
        <strain evidence="8">CGMCC 1.15959</strain>
    </source>
</reference>
<dbReference type="Gene3D" id="1.10.760.10">
    <property type="entry name" value="Cytochrome c-like domain"/>
    <property type="match status" value="1"/>
</dbReference>
<dbReference type="InterPro" id="IPR050597">
    <property type="entry name" value="Cytochrome_c_Oxidase_Subunit"/>
</dbReference>
<keyword evidence="3 4" id="KW-0408">Iron</keyword>
<dbReference type="PROSITE" id="PS51007">
    <property type="entry name" value="CYTC"/>
    <property type="match status" value="1"/>
</dbReference>
<evidence type="ECO:0000259" key="6">
    <source>
        <dbReference type="PROSITE" id="PS51007"/>
    </source>
</evidence>
<evidence type="ECO:0000256" key="5">
    <source>
        <dbReference type="SAM" id="MobiDB-lite"/>
    </source>
</evidence>
<dbReference type="Pfam" id="PF13442">
    <property type="entry name" value="Cytochrome_CBB3"/>
    <property type="match status" value="1"/>
</dbReference>
<dbReference type="PANTHER" id="PTHR33751">
    <property type="entry name" value="CBB3-TYPE CYTOCHROME C OXIDASE SUBUNIT FIXP"/>
    <property type="match status" value="1"/>
</dbReference>
<dbReference type="InterPro" id="IPR036909">
    <property type="entry name" value="Cyt_c-like_dom_sf"/>
</dbReference>
<sequence>MRAPAIVAIALTAAVIGASTTGWILSSDDHARNGVIPTNMGYRGPAAVPLGDVAGAASFGAAISMPNPLGDDPMAVESGKKLFRAMNCAGCHGYSGGGGMGPALNDHYWRYGGAPAQIYKSIYEGRPQGMPAWGRALPADQLWRLTAYVSSLGGGVPPEQAEAALHGDTAGRTVRKAQDNAAEGGNGLEGQ</sequence>
<evidence type="ECO:0000256" key="2">
    <source>
        <dbReference type="ARBA" id="ARBA00022723"/>
    </source>
</evidence>
<gene>
    <name evidence="7" type="ORF">GCM10011515_09050</name>
</gene>
<evidence type="ECO:0000256" key="3">
    <source>
        <dbReference type="ARBA" id="ARBA00023004"/>
    </source>
</evidence>